<dbReference type="SUPFAM" id="SSF100950">
    <property type="entry name" value="NagB/RpiA/CoA transferase-like"/>
    <property type="match status" value="1"/>
</dbReference>
<dbReference type="InterPro" id="IPR024185">
    <property type="entry name" value="FTHF_cligase-like_sf"/>
</dbReference>
<keyword evidence="2 4" id="KW-0547">Nucleotide-binding</keyword>
<name>A0A1F6BD40_9BACT</name>
<dbReference type="PANTHER" id="PTHR23407">
    <property type="entry name" value="ATPASE INHIBITOR/5-FORMYLTETRAHYDROFOLATE CYCLO-LIGASE"/>
    <property type="match status" value="1"/>
</dbReference>
<evidence type="ECO:0000256" key="2">
    <source>
        <dbReference type="ARBA" id="ARBA00022741"/>
    </source>
</evidence>
<dbReference type="Gene3D" id="3.40.50.10420">
    <property type="entry name" value="NagB/RpiA/CoA transferase-like"/>
    <property type="match status" value="2"/>
</dbReference>
<dbReference type="AlphaFoldDB" id="A0A1F6BD40"/>
<sequence length="151" mass="17127">MKDVLRRQMIKKKRLLSPGEITRSSQVITWIICKLPQWQSAQIISVYRSLATEVDTREIIRQARHEKKTVLYPDSQQGADLYIVPGLAFDRKGNRLGRGRGYYDRLLSGVAAPKIGLAFDVQVVAEVPCSSYDVPMDMVITERGVYAKKNT</sequence>
<dbReference type="InterPro" id="IPR002698">
    <property type="entry name" value="FTHF_cligase"/>
</dbReference>
<dbReference type="EMBL" id="MFKE01000024">
    <property type="protein sequence ID" value="OGG34672.1"/>
    <property type="molecule type" value="Genomic_DNA"/>
</dbReference>
<feature type="binding site" evidence="4">
    <location>
        <position position="53"/>
    </location>
    <ligand>
        <name>substrate</name>
    </ligand>
</feature>
<evidence type="ECO:0000313" key="6">
    <source>
        <dbReference type="Proteomes" id="UP000176186"/>
    </source>
</evidence>
<feature type="binding site" evidence="4">
    <location>
        <begin position="95"/>
        <end position="103"/>
    </location>
    <ligand>
        <name>ATP</name>
        <dbReference type="ChEBI" id="CHEBI:30616"/>
    </ligand>
</feature>
<comment type="similarity">
    <text evidence="1">Belongs to the 5-formyltetrahydrofolate cyclo-ligase family.</text>
</comment>
<keyword evidence="3 4" id="KW-0067">ATP-binding</keyword>
<evidence type="ECO:0000256" key="4">
    <source>
        <dbReference type="PIRSR" id="PIRSR006806-1"/>
    </source>
</evidence>
<reference evidence="5 6" key="1">
    <citation type="journal article" date="2016" name="Nat. Commun.">
        <title>Thousands of microbial genomes shed light on interconnected biogeochemical processes in an aquifer system.</title>
        <authorList>
            <person name="Anantharaman K."/>
            <person name="Brown C.T."/>
            <person name="Hug L.A."/>
            <person name="Sharon I."/>
            <person name="Castelle C.J."/>
            <person name="Probst A.J."/>
            <person name="Thomas B.C."/>
            <person name="Singh A."/>
            <person name="Wilkins M.J."/>
            <person name="Karaoz U."/>
            <person name="Brodie E.L."/>
            <person name="Williams K.H."/>
            <person name="Hubbard S.S."/>
            <person name="Banfield J.F."/>
        </authorList>
    </citation>
    <scope>NUCLEOTIDE SEQUENCE [LARGE SCALE GENOMIC DNA]</scope>
</reference>
<evidence type="ECO:0000313" key="5">
    <source>
        <dbReference type="EMBL" id="OGG34672.1"/>
    </source>
</evidence>
<evidence type="ECO:0000256" key="3">
    <source>
        <dbReference type="ARBA" id="ARBA00022840"/>
    </source>
</evidence>
<proteinExistence type="inferred from homology"/>
<dbReference type="GO" id="GO:0005524">
    <property type="term" value="F:ATP binding"/>
    <property type="evidence" value="ECO:0007669"/>
    <property type="project" value="UniProtKB-KW"/>
</dbReference>
<gene>
    <name evidence="5" type="ORF">A2363_04010</name>
</gene>
<organism evidence="5 6">
    <name type="scientific">Candidatus Gottesmanbacteria bacterium RIFOXYB1_FULL_47_11</name>
    <dbReference type="NCBI Taxonomy" id="1798401"/>
    <lineage>
        <taxon>Bacteria</taxon>
        <taxon>Candidatus Gottesmaniibacteriota</taxon>
    </lineage>
</organism>
<protein>
    <recommendedName>
        <fullName evidence="7">5-formyltetrahydrofolate cyclo-ligase</fullName>
    </recommendedName>
</protein>
<dbReference type="GO" id="GO:0030272">
    <property type="term" value="F:5-formyltetrahydrofolate cyclo-ligase activity"/>
    <property type="evidence" value="ECO:0007669"/>
    <property type="project" value="TreeGrafter"/>
</dbReference>
<dbReference type="InterPro" id="IPR037171">
    <property type="entry name" value="NagB/RpiA_transferase-like"/>
</dbReference>
<feature type="binding site" evidence="4">
    <location>
        <begin position="2"/>
        <end position="6"/>
    </location>
    <ligand>
        <name>ATP</name>
        <dbReference type="ChEBI" id="CHEBI:30616"/>
    </ligand>
</feature>
<dbReference type="Pfam" id="PF01812">
    <property type="entry name" value="5-FTHF_cyc-lig"/>
    <property type="match status" value="1"/>
</dbReference>
<dbReference type="PIRSF" id="PIRSF006806">
    <property type="entry name" value="FTHF_cligase"/>
    <property type="match status" value="1"/>
</dbReference>
<dbReference type="GO" id="GO:0009396">
    <property type="term" value="P:folic acid-containing compound biosynthetic process"/>
    <property type="evidence" value="ECO:0007669"/>
    <property type="project" value="TreeGrafter"/>
</dbReference>
<dbReference type="GO" id="GO:0035999">
    <property type="term" value="P:tetrahydrofolate interconversion"/>
    <property type="evidence" value="ECO:0007669"/>
    <property type="project" value="TreeGrafter"/>
</dbReference>
<dbReference type="PANTHER" id="PTHR23407:SF1">
    <property type="entry name" value="5-FORMYLTETRAHYDROFOLATE CYCLO-LIGASE"/>
    <property type="match status" value="1"/>
</dbReference>
<dbReference type="STRING" id="1798401.A2363_04010"/>
<dbReference type="Proteomes" id="UP000176186">
    <property type="component" value="Unassembled WGS sequence"/>
</dbReference>
<evidence type="ECO:0008006" key="7">
    <source>
        <dbReference type="Google" id="ProtNLM"/>
    </source>
</evidence>
<evidence type="ECO:0000256" key="1">
    <source>
        <dbReference type="ARBA" id="ARBA00010638"/>
    </source>
</evidence>
<accession>A0A1F6BD40</accession>
<comment type="caution">
    <text evidence="5">The sequence shown here is derived from an EMBL/GenBank/DDBJ whole genome shotgun (WGS) entry which is preliminary data.</text>
</comment>